<keyword evidence="3" id="KW-1185">Reference proteome</keyword>
<feature type="region of interest" description="Disordered" evidence="1">
    <location>
        <begin position="1501"/>
        <end position="1527"/>
    </location>
</feature>
<accession>A0A814FHG4</accession>
<gene>
    <name evidence="2" type="ORF">QVE165_LOCUS13883</name>
</gene>
<dbReference type="PANTHER" id="PTHR47839:SF1">
    <property type="entry name" value="DOMAIN PROTEIN, PUTATIVE (AFU_ORTHOLOGUE AFUA_6G04830)-RELATED"/>
    <property type="match status" value="1"/>
</dbReference>
<dbReference type="SUPFAM" id="SSF55874">
    <property type="entry name" value="ATPase domain of HSP90 chaperone/DNA topoisomerase II/histidine kinase"/>
    <property type="match status" value="1"/>
</dbReference>
<dbReference type="PANTHER" id="PTHR47839">
    <property type="entry name" value="DOMAIN PROTEIN, PUTATIVE (AFU_ORTHOLOGUE AFUA_6G04830)-RELATED"/>
    <property type="match status" value="1"/>
</dbReference>
<name>A0A814FHG4_9BILA</name>
<protein>
    <submittedName>
        <fullName evidence="2">Uncharacterized protein</fullName>
    </submittedName>
</protein>
<dbReference type="OrthoDB" id="10031156at2759"/>
<dbReference type="InterPro" id="IPR036890">
    <property type="entry name" value="HATPase_C_sf"/>
</dbReference>
<dbReference type="Pfam" id="PF12449">
    <property type="entry name" value="DUF3684"/>
    <property type="match status" value="1"/>
</dbReference>
<comment type="caution">
    <text evidence="2">The sequence shown here is derived from an EMBL/GenBank/DDBJ whole genome shotgun (WGS) entry which is preliminary data.</text>
</comment>
<dbReference type="InterPro" id="IPR022155">
    <property type="entry name" value="DUF3684"/>
</dbReference>
<evidence type="ECO:0000313" key="3">
    <source>
        <dbReference type="Proteomes" id="UP000663832"/>
    </source>
</evidence>
<evidence type="ECO:0000313" key="2">
    <source>
        <dbReference type="EMBL" id="CAF0981405.1"/>
    </source>
</evidence>
<dbReference type="Proteomes" id="UP000663832">
    <property type="component" value="Unassembled WGS sequence"/>
</dbReference>
<feature type="compositionally biased region" description="Low complexity" evidence="1">
    <location>
        <begin position="1517"/>
        <end position="1527"/>
    </location>
</feature>
<evidence type="ECO:0000256" key="1">
    <source>
        <dbReference type="SAM" id="MobiDB-lite"/>
    </source>
</evidence>
<feature type="region of interest" description="Disordered" evidence="1">
    <location>
        <begin position="1542"/>
        <end position="1564"/>
    </location>
</feature>
<dbReference type="Gene3D" id="3.30.565.10">
    <property type="entry name" value="Histidine kinase-like ATPase, C-terminal domain"/>
    <property type="match status" value="1"/>
</dbReference>
<dbReference type="EMBL" id="CAJNOM010000072">
    <property type="protein sequence ID" value="CAF0981405.1"/>
    <property type="molecule type" value="Genomic_DNA"/>
</dbReference>
<organism evidence="2 3">
    <name type="scientific">Adineta steineri</name>
    <dbReference type="NCBI Taxonomy" id="433720"/>
    <lineage>
        <taxon>Eukaryota</taxon>
        <taxon>Metazoa</taxon>
        <taxon>Spiralia</taxon>
        <taxon>Gnathifera</taxon>
        <taxon>Rotifera</taxon>
        <taxon>Eurotatoria</taxon>
        <taxon>Bdelloidea</taxon>
        <taxon>Adinetida</taxon>
        <taxon>Adinetidae</taxon>
        <taxon>Adineta</taxon>
    </lineage>
</organism>
<proteinExistence type="predicted"/>
<reference evidence="2" key="1">
    <citation type="submission" date="2021-02" db="EMBL/GenBank/DDBJ databases">
        <authorList>
            <person name="Nowell W R."/>
        </authorList>
    </citation>
    <scope>NUCLEOTIDE SEQUENCE</scope>
</reference>
<sequence length="1775" mass="205362">MSENNLKMSDESEDLWLKIVNEGVEDRVEVNQRMLIDKMLARYSSDFVVYRELIQNSDDAKATSFTLEITCDPSSSTQTYESINNNDNSRQSTNILNGIGQLIKNHWNNSIDNTENLSPSSSSSINENNFHNCIITEIRTVNNGNIFNEDDWKRVITIAEGNTNVDSIGQFGVGFFSVFSYSEKPMIQSGKQCLAFAWQNGKSLTTFRKELSNEQQSNQTSIILKMKNKFILQTKSSIEYSSKKSKLNNNRTSKSKKNTITNEIVPIMDLIELKSYFTKVLSFTKYINELIIKINGFIIFKVNKTSKEIPSTKLSLASKRMNSNGEHNLLHFNSFLQTEQRFTIENGPSITLNHIDVQANVIIDKDFHKQIQKVLKKDLPSTIHIQFLFPSNNIFEEEQWKTLTDENNLNNKILKNLIPLKIIDGKIHPFGQIFIGLATHQTTGIGMHVFTHLVPTIERENIDLQDPYISIWNEQLLISIGKIIRFIYDQTILDSVNHIEKQTIEIFNSILSPYAFQESSPNKDIGRILVDGFFSSDKDILVPVRRSPSDAHLSLIPSTEAYIANSKHIEKFLPIPLIPYEIGKNDFFKILKHRQCIEEIDNHIILTKIHESILLLDEFIELLRWLCTIDMNKKSYIKQILSKIHYRLNSKSKIIKLNDVEYFDTLNLPLLPLPSNVLPSNIVSHISRDDLQRRLALTTISIKYLIEFYLNEKQNYLLTQEDTLIIILNFISSNLKQFNQNEITQIKSYLSNIKSIPTTKGIKTPNESYIQSNNLSSNLPIITLYIPQIENNKQQQQQQSTEYPVSLDFLKSIGCRTIHVPTLTNSINNNNNQENTSQDNNNTQTLQIFIQDLLQQRKNMSENDLKALKHNHCITGTTLESNGEIKRKYMPNELHFPSVANRLQWNNLPIIDWFDIEPRSQEYLFLKELGVKEVPDLNKLISRIDQEHSNNKKTKVNYKLPQSLTFFAENFQEYYSKSWKNSNIKTPFLPSSLPDKNRSTEVILTTPEHVFKEEGPLCASLLPDVIQCFSQYFDIGLLGVKHRPPISFAFDILMEKRNDLLNLQTAPIYFSYLNKLDGLNRTFIQKLSTISFIPLSENNTYVKPCQVFIRSKGLTTNEKTSPNDDKNNLIEDIAIRGLIDYIDYGYEANSFLKSIGVVCYPSAENLANLLIERQSNYFALNKQNTDEILSAKLRIYTNCLKQLAVVSNVAREFNSDPLRSRLINKPWCLGYQIIEKDNGNKERIFKIGKPNEIYLDDDHQCAIDLRPLCAPEEPELTKLYEQFGSKWISESVKRTLIHRGKTFTTERSKKLRDLIIHRLDMLFVNNRGETMENIDEKRIELLRKKFLVYESEAIQCQLTFQNKTITLNSTECSSCALEHDKSQVVLFIQKDISTLDYIDISSELTRFVYKKPLDTLVHSISDKLASPLETLKRRGIPVDRLLKIQEQQQIKLLLNTQQNKVEEKIEKQVLQQQQQQQQQSQPDIPQKQIAKPEKIAQPIEQHHNEQVRPEKEINRKQSQQYEQNDQSQRGGFFQNLKDYFIPLQFPSPTPTPTIPSSNSTENLSSNIETNRISHFGEHKRDDDDDINQMIKTSRPYSEKEFNQNECSRNEINNSCEFVPSSNMIRHSDLFHGIPLYIDKNVQLTNLMIEQGNQLAYLLCLLAKQVFSIPIKTMHLFRDIDSARIAFNSGGSLFFNLRYFEQVYWDDLKSSIANNSSSSSNPVIRRIVNFYFMVTCHELSHNIDSNHDLNFINRLERVSVRFMDAKDAFITTFYFP</sequence>
<feature type="compositionally biased region" description="Basic and acidic residues" evidence="1">
    <location>
        <begin position="1501"/>
        <end position="1515"/>
    </location>
</feature>